<evidence type="ECO:0000313" key="11">
    <source>
        <dbReference type="EMBL" id="KAK4489142.1"/>
    </source>
</evidence>
<evidence type="ECO:0000256" key="8">
    <source>
        <dbReference type="ARBA" id="ARBA00023170"/>
    </source>
</evidence>
<evidence type="ECO:0000256" key="4">
    <source>
        <dbReference type="ARBA" id="ARBA00022729"/>
    </source>
</evidence>
<evidence type="ECO:0000256" key="5">
    <source>
        <dbReference type="ARBA" id="ARBA00022737"/>
    </source>
</evidence>
<keyword evidence="12" id="KW-1185">Reference proteome</keyword>
<keyword evidence="6" id="KW-1133">Transmembrane helix</keyword>
<evidence type="ECO:0000313" key="12">
    <source>
        <dbReference type="Proteomes" id="UP001291926"/>
    </source>
</evidence>
<evidence type="ECO:0000256" key="2">
    <source>
        <dbReference type="ARBA" id="ARBA00022614"/>
    </source>
</evidence>
<dbReference type="Proteomes" id="UP001291926">
    <property type="component" value="Unassembled WGS sequence"/>
</dbReference>
<gene>
    <name evidence="11" type="ORF">RD792_004936</name>
</gene>
<keyword evidence="8" id="KW-0675">Receptor</keyword>
<accession>A0ABR0DIX4</accession>
<keyword evidence="2" id="KW-0433">Leucine-rich repeat</keyword>
<evidence type="ECO:0000256" key="7">
    <source>
        <dbReference type="ARBA" id="ARBA00023136"/>
    </source>
</evidence>
<evidence type="ECO:0000256" key="10">
    <source>
        <dbReference type="SAM" id="MobiDB-lite"/>
    </source>
</evidence>
<dbReference type="PANTHER" id="PTHR47986:SF10">
    <property type="entry name" value="RECEPTOR-LIKE KINASE TMK4"/>
    <property type="match status" value="1"/>
</dbReference>
<evidence type="ECO:0000256" key="9">
    <source>
        <dbReference type="ARBA" id="ARBA00023180"/>
    </source>
</evidence>
<comment type="caution">
    <text evidence="11">The sequence shown here is derived from an EMBL/GenBank/DDBJ whole genome shotgun (WGS) entry which is preliminary data.</text>
</comment>
<evidence type="ECO:0000256" key="3">
    <source>
        <dbReference type="ARBA" id="ARBA00022692"/>
    </source>
</evidence>
<keyword evidence="5" id="KW-0677">Repeat</keyword>
<comment type="subcellular location">
    <subcellularLocation>
        <location evidence="1">Membrane</location>
        <topology evidence="1">Single-pass membrane protein</topology>
    </subcellularLocation>
</comment>
<name>A0ABR0DIX4_9LAMI</name>
<dbReference type="InterPro" id="IPR052422">
    <property type="entry name" value="Auxin_Ser/Thr_Kinase"/>
</dbReference>
<feature type="region of interest" description="Disordered" evidence="10">
    <location>
        <begin position="87"/>
        <end position="107"/>
    </location>
</feature>
<organism evidence="11 12">
    <name type="scientific">Penstemon davidsonii</name>
    <dbReference type="NCBI Taxonomy" id="160366"/>
    <lineage>
        <taxon>Eukaryota</taxon>
        <taxon>Viridiplantae</taxon>
        <taxon>Streptophyta</taxon>
        <taxon>Embryophyta</taxon>
        <taxon>Tracheophyta</taxon>
        <taxon>Spermatophyta</taxon>
        <taxon>Magnoliopsida</taxon>
        <taxon>eudicotyledons</taxon>
        <taxon>Gunneridae</taxon>
        <taxon>Pentapetalae</taxon>
        <taxon>asterids</taxon>
        <taxon>lamiids</taxon>
        <taxon>Lamiales</taxon>
        <taxon>Plantaginaceae</taxon>
        <taxon>Cheloneae</taxon>
        <taxon>Penstemon</taxon>
    </lineage>
</organism>
<keyword evidence="9" id="KW-0325">Glycoprotein</keyword>
<protein>
    <submittedName>
        <fullName evidence="11">Uncharacterized protein</fullName>
    </submittedName>
</protein>
<proteinExistence type="predicted"/>
<keyword evidence="3" id="KW-0812">Transmembrane</keyword>
<reference evidence="11 12" key="1">
    <citation type="journal article" date="2023" name="bioRxiv">
        <title>Genome report: Whole genome sequence and annotation of Penstemon davidsonii.</title>
        <authorList>
            <person name="Ostevik K.L."/>
            <person name="Alabady M."/>
            <person name="Zhang M."/>
            <person name="Rausher M.D."/>
        </authorList>
    </citation>
    <scope>NUCLEOTIDE SEQUENCE [LARGE SCALE GENOMIC DNA]</scope>
    <source>
        <strain evidence="11">DNT005</strain>
        <tissue evidence="11">Whole leaf</tissue>
    </source>
</reference>
<dbReference type="EMBL" id="JAYDYQ010001088">
    <property type="protein sequence ID" value="KAK4489142.1"/>
    <property type="molecule type" value="Genomic_DNA"/>
</dbReference>
<evidence type="ECO:0000256" key="6">
    <source>
        <dbReference type="ARBA" id="ARBA00022989"/>
    </source>
</evidence>
<feature type="region of interest" description="Disordered" evidence="10">
    <location>
        <begin position="50"/>
        <end position="72"/>
    </location>
</feature>
<evidence type="ECO:0000256" key="1">
    <source>
        <dbReference type="ARBA" id="ARBA00004167"/>
    </source>
</evidence>
<keyword evidence="7" id="KW-0472">Membrane</keyword>
<dbReference type="PANTHER" id="PTHR47986">
    <property type="entry name" value="OSJNBA0070M12.3 PROTEIN"/>
    <property type="match status" value="1"/>
</dbReference>
<keyword evidence="4" id="KW-0732">Signal</keyword>
<sequence>MLDPDEETYDSICKVVELAGHCTAREPFQRPDMGHAVNILGPLVERWKPSRPEEEEEQMNLPQAHQRWETDEGTSRMFDDLSFIRTQSSITSKPPGFSDSFSSMNCR</sequence>